<feature type="chain" id="PRO_5043886075" description="Peptidase A1 domain-containing protein" evidence="3">
    <location>
        <begin position="23"/>
        <end position="343"/>
    </location>
</feature>
<dbReference type="InterPro" id="IPR021109">
    <property type="entry name" value="Peptidase_aspartic_dom_sf"/>
</dbReference>
<name>A0AAV0QG96_9ROSI</name>
<proteinExistence type="predicted"/>
<dbReference type="Proteomes" id="UP001154282">
    <property type="component" value="Unassembled WGS sequence"/>
</dbReference>
<evidence type="ECO:0000256" key="1">
    <source>
        <dbReference type="ARBA" id="ARBA00022670"/>
    </source>
</evidence>
<dbReference type="PROSITE" id="PS51767">
    <property type="entry name" value="PEPTIDASE_A1"/>
    <property type="match status" value="1"/>
</dbReference>
<dbReference type="GO" id="GO:0006508">
    <property type="term" value="P:proteolysis"/>
    <property type="evidence" value="ECO:0007669"/>
    <property type="project" value="UniProtKB-KW"/>
</dbReference>
<evidence type="ECO:0000256" key="2">
    <source>
        <dbReference type="ARBA" id="ARBA00022801"/>
    </source>
</evidence>
<keyword evidence="1" id="KW-0645">Protease</keyword>
<dbReference type="InterPro" id="IPR032799">
    <property type="entry name" value="TAXi_C"/>
</dbReference>
<keyword evidence="3" id="KW-0732">Signal</keyword>
<dbReference type="Gene3D" id="2.40.70.10">
    <property type="entry name" value="Acid Proteases"/>
    <property type="match status" value="2"/>
</dbReference>
<dbReference type="EMBL" id="CAMGYJ010000009">
    <property type="protein sequence ID" value="CAI0544069.1"/>
    <property type="molecule type" value="Genomic_DNA"/>
</dbReference>
<dbReference type="Pfam" id="PF14541">
    <property type="entry name" value="TAXi_C"/>
    <property type="match status" value="1"/>
</dbReference>
<keyword evidence="2" id="KW-0378">Hydrolase</keyword>
<dbReference type="InterPro" id="IPR051708">
    <property type="entry name" value="Plant_Aspart_Prot_A1"/>
</dbReference>
<gene>
    <name evidence="5" type="ORF">LITE_LOCUS43052</name>
</gene>
<dbReference type="InterPro" id="IPR033121">
    <property type="entry name" value="PEPTIDASE_A1"/>
</dbReference>
<evidence type="ECO:0000256" key="3">
    <source>
        <dbReference type="SAM" id="SignalP"/>
    </source>
</evidence>
<dbReference type="AlphaFoldDB" id="A0AAV0QG96"/>
<feature type="domain" description="Peptidase A1" evidence="4">
    <location>
        <begin position="1"/>
        <end position="336"/>
    </location>
</feature>
<protein>
    <recommendedName>
        <fullName evidence="4">Peptidase A1 domain-containing protein</fullName>
    </recommendedName>
</protein>
<evidence type="ECO:0000313" key="5">
    <source>
        <dbReference type="EMBL" id="CAI0544069.1"/>
    </source>
</evidence>
<evidence type="ECO:0000313" key="6">
    <source>
        <dbReference type="Proteomes" id="UP001154282"/>
    </source>
</evidence>
<dbReference type="GO" id="GO:0008233">
    <property type="term" value="F:peptidase activity"/>
    <property type="evidence" value="ECO:0007669"/>
    <property type="project" value="UniProtKB-KW"/>
</dbReference>
<evidence type="ECO:0000259" key="4">
    <source>
        <dbReference type="PROSITE" id="PS51767"/>
    </source>
</evidence>
<feature type="signal peptide" evidence="3">
    <location>
        <begin position="1"/>
        <end position="22"/>
    </location>
</feature>
<organism evidence="5 6">
    <name type="scientific">Linum tenue</name>
    <dbReference type="NCBI Taxonomy" id="586396"/>
    <lineage>
        <taxon>Eukaryota</taxon>
        <taxon>Viridiplantae</taxon>
        <taxon>Streptophyta</taxon>
        <taxon>Embryophyta</taxon>
        <taxon>Tracheophyta</taxon>
        <taxon>Spermatophyta</taxon>
        <taxon>Magnoliopsida</taxon>
        <taxon>eudicotyledons</taxon>
        <taxon>Gunneridae</taxon>
        <taxon>Pentapetalae</taxon>
        <taxon>rosids</taxon>
        <taxon>fabids</taxon>
        <taxon>Malpighiales</taxon>
        <taxon>Linaceae</taxon>
        <taxon>Linum</taxon>
    </lineage>
</organism>
<keyword evidence="6" id="KW-1185">Reference proteome</keyword>
<dbReference type="GO" id="GO:0005576">
    <property type="term" value="C:extracellular region"/>
    <property type="evidence" value="ECO:0007669"/>
    <property type="project" value="TreeGrafter"/>
</dbReference>
<comment type="caution">
    <text evidence="5">The sequence shown here is derived from an EMBL/GenBank/DDBJ whole genome shotgun (WGS) entry which is preliminary data.</text>
</comment>
<dbReference type="PANTHER" id="PTHR47967">
    <property type="entry name" value="OS07G0603500 PROTEIN-RELATED"/>
    <property type="match status" value="1"/>
</dbReference>
<sequence>MVPSMAAFFFLLFTLLPSFISPSPITLPLQQHLLPPTSFSSPYQNLNSLVNSSLTRAHQIKHPASDFTAKTELSPHSYGGYSTSLSFGTPPQTLSFVVDTASSFVWFPCTTHYFCEHCVFPSPTSFSYCLLSHQFDDDSVRSGYLVLDSGSDSGTKTRNPFVLNKPDYSVYYYLGLRRISVGGRRVEIPYRHLSPGIDGSGGTIVDSGTTFTFMSRGVFEPVSRELVAQMERSNGNYSRSRAAEAATGLRPCFRVHGKGAAAFPELKLHFKGGADMVLPVENYFTYVGSGEVACLAVVTDGMEEGSGGGPSVILGNFQMQNFRVEYDLANQRFGFKQQPCSHH</sequence>
<dbReference type="FunFam" id="2.40.70.10:FF:000034">
    <property type="entry name" value="Aspartyl protease family protein"/>
    <property type="match status" value="1"/>
</dbReference>
<accession>A0AAV0QG96</accession>
<dbReference type="PANTHER" id="PTHR47967:SF36">
    <property type="entry name" value="PEPTIDASE A1 DOMAIN-CONTAINING PROTEIN"/>
    <property type="match status" value="1"/>
</dbReference>
<reference evidence="5" key="1">
    <citation type="submission" date="2022-08" db="EMBL/GenBank/DDBJ databases">
        <authorList>
            <person name="Gutierrez-Valencia J."/>
        </authorList>
    </citation>
    <scope>NUCLEOTIDE SEQUENCE</scope>
</reference>
<dbReference type="InterPro" id="IPR034161">
    <property type="entry name" value="Pepsin-like_plant"/>
</dbReference>
<dbReference type="SUPFAM" id="SSF50630">
    <property type="entry name" value="Acid proteases"/>
    <property type="match status" value="1"/>
</dbReference>
<dbReference type="CDD" id="cd05476">
    <property type="entry name" value="pepsin_A_like_plant"/>
    <property type="match status" value="1"/>
</dbReference>